<accession>A0A9P5DXR7</accession>
<dbReference type="Proteomes" id="UP000730481">
    <property type="component" value="Unassembled WGS sequence"/>
</dbReference>
<reference evidence="1" key="2">
    <citation type="submission" date="2020-02" db="EMBL/GenBank/DDBJ databases">
        <title>Identification and distribution of gene clusters putatively required for synthesis of sphingolipid metabolism inhibitors in phylogenetically diverse species of the filamentous fungus Fusarium.</title>
        <authorList>
            <person name="Kim H.-S."/>
            <person name="Busman M."/>
            <person name="Brown D.W."/>
            <person name="Divon H."/>
            <person name="Uhlig S."/>
            <person name="Proctor R.H."/>
        </authorList>
    </citation>
    <scope>NUCLEOTIDE SEQUENCE</scope>
    <source>
        <strain evidence="1">NRRL 25174</strain>
    </source>
</reference>
<evidence type="ECO:0008006" key="3">
    <source>
        <dbReference type="Google" id="ProtNLM"/>
    </source>
</evidence>
<reference evidence="1" key="1">
    <citation type="journal article" date="2017" name="Mycologia">
        <title>Fusarium algeriense, sp. nov., a novel toxigenic crown rot pathogen of durum wheat from Algeria is nested in the Fusarium burgessii species complex.</title>
        <authorList>
            <person name="Laraba I."/>
            <person name="Keddad A."/>
            <person name="Boureghda H."/>
            <person name="Abdallah N."/>
            <person name="Vaughan M.M."/>
            <person name="Proctor R.H."/>
            <person name="Busman M."/>
            <person name="O'Donnell K."/>
        </authorList>
    </citation>
    <scope>NUCLEOTIDE SEQUENCE</scope>
    <source>
        <strain evidence="1">NRRL 25174</strain>
    </source>
</reference>
<keyword evidence="2" id="KW-1185">Reference proteome</keyword>
<protein>
    <recommendedName>
        <fullName evidence="3">BTB domain-containing protein</fullName>
    </recommendedName>
</protein>
<organism evidence="1 2">
    <name type="scientific">Fusarium beomiforme</name>
    <dbReference type="NCBI Taxonomy" id="44412"/>
    <lineage>
        <taxon>Eukaryota</taxon>
        <taxon>Fungi</taxon>
        <taxon>Dikarya</taxon>
        <taxon>Ascomycota</taxon>
        <taxon>Pezizomycotina</taxon>
        <taxon>Sordariomycetes</taxon>
        <taxon>Hypocreomycetidae</taxon>
        <taxon>Hypocreales</taxon>
        <taxon>Nectriaceae</taxon>
        <taxon>Fusarium</taxon>
        <taxon>Fusarium burgessii species complex</taxon>
    </lineage>
</organism>
<sequence length="198" mass="22650">MNSIPYEIGPDGGIELVLKEPNSLNVIPEKSWYKGTNRRNPRCDDWGNKALGGRYRIFDNFETTTRAKYDGDDNHLQATPDVVRMKVSSRHLILAAKLFCIMLTCPYAESFSTSSQSGVRQISTTSWDAKALAIVLDIIHGRLNLIPKDVGLSLLTRIATIVDYYEFHESMRLIKDKWLKETREILFQQIHLITARIH</sequence>
<name>A0A9P5DXR7_9HYPO</name>
<dbReference type="EMBL" id="PVQB02000336">
    <property type="protein sequence ID" value="KAF4338699.1"/>
    <property type="molecule type" value="Genomic_DNA"/>
</dbReference>
<gene>
    <name evidence="1" type="ORF">FBEOM_7405</name>
</gene>
<dbReference type="OrthoDB" id="5326346at2759"/>
<evidence type="ECO:0000313" key="2">
    <source>
        <dbReference type="Proteomes" id="UP000730481"/>
    </source>
</evidence>
<proteinExistence type="predicted"/>
<comment type="caution">
    <text evidence="1">The sequence shown here is derived from an EMBL/GenBank/DDBJ whole genome shotgun (WGS) entry which is preliminary data.</text>
</comment>
<dbReference type="AlphaFoldDB" id="A0A9P5DXR7"/>
<evidence type="ECO:0000313" key="1">
    <source>
        <dbReference type="EMBL" id="KAF4338699.1"/>
    </source>
</evidence>